<gene>
    <name evidence="1" type="ORF">K1Y72_30120</name>
</gene>
<reference evidence="1 2" key="1">
    <citation type="submission" date="2021-07" db="EMBL/GenBank/DDBJ databases">
        <title>Actinomadura sp. PM05-2 isolated from lichen.</title>
        <authorList>
            <person name="Somphong A."/>
            <person name="Phongsopitanun W."/>
            <person name="Tanasupawat S."/>
            <person name="Peongsungnone V."/>
        </authorList>
    </citation>
    <scope>NUCLEOTIDE SEQUENCE [LARGE SCALE GENOMIC DNA]</scope>
    <source>
        <strain evidence="1 2">PM05-2</strain>
    </source>
</reference>
<organism evidence="1 2">
    <name type="scientific">Actinomadura parmotrematis</name>
    <dbReference type="NCBI Taxonomy" id="2864039"/>
    <lineage>
        <taxon>Bacteria</taxon>
        <taxon>Bacillati</taxon>
        <taxon>Actinomycetota</taxon>
        <taxon>Actinomycetes</taxon>
        <taxon>Streptosporangiales</taxon>
        <taxon>Thermomonosporaceae</taxon>
        <taxon>Actinomadura</taxon>
    </lineage>
</organism>
<dbReference type="EMBL" id="JAIBOA010000025">
    <property type="protein sequence ID" value="MBW8486658.1"/>
    <property type="molecule type" value="Genomic_DNA"/>
</dbReference>
<evidence type="ECO:0000313" key="2">
    <source>
        <dbReference type="Proteomes" id="UP000774570"/>
    </source>
</evidence>
<protein>
    <submittedName>
        <fullName evidence="1">Uncharacterized protein</fullName>
    </submittedName>
</protein>
<dbReference type="Proteomes" id="UP000774570">
    <property type="component" value="Unassembled WGS sequence"/>
</dbReference>
<evidence type="ECO:0000313" key="1">
    <source>
        <dbReference type="EMBL" id="MBW8486658.1"/>
    </source>
</evidence>
<dbReference type="RefSeq" id="WP_220169892.1">
    <property type="nucleotide sequence ID" value="NZ_JAIBOA010000025.1"/>
</dbReference>
<accession>A0ABS7G1T0</accession>
<keyword evidence="2" id="KW-1185">Reference proteome</keyword>
<sequence length="122" mass="13166">MDLDGLLPPPALARCALTMEVGTQIDLAIRDAGLANVDVEHYTAQVIRARDRALENRLLELLPYEEIERSTNERGIDVADLYGRLPYIHAIWVLGCAQAALQATNAIVRASNARTADAAAGG</sequence>
<name>A0ABS7G1T0_9ACTN</name>
<comment type="caution">
    <text evidence="1">The sequence shown here is derived from an EMBL/GenBank/DDBJ whole genome shotgun (WGS) entry which is preliminary data.</text>
</comment>
<proteinExistence type="predicted"/>